<name>A0AAN6RNG0_9PEZI</name>
<protein>
    <recommendedName>
        <fullName evidence="1">protein-ribulosamine 3-kinase</fullName>
        <ecNumber evidence="1">2.7.1.172</ecNumber>
    </recommendedName>
</protein>
<reference evidence="4" key="2">
    <citation type="submission" date="2023-05" db="EMBL/GenBank/DDBJ databases">
        <authorList>
            <consortium name="Lawrence Berkeley National Laboratory"/>
            <person name="Steindorff A."/>
            <person name="Hensen N."/>
            <person name="Bonometti L."/>
            <person name="Westerberg I."/>
            <person name="Brannstrom I.O."/>
            <person name="Guillou S."/>
            <person name="Cros-Aarteil S."/>
            <person name="Calhoun S."/>
            <person name="Haridas S."/>
            <person name="Kuo A."/>
            <person name="Mondo S."/>
            <person name="Pangilinan J."/>
            <person name="Riley R."/>
            <person name="Labutti K."/>
            <person name="Andreopoulos B."/>
            <person name="Lipzen A."/>
            <person name="Chen C."/>
            <person name="Yanf M."/>
            <person name="Daum C."/>
            <person name="Ng V."/>
            <person name="Clum A."/>
            <person name="Ohm R."/>
            <person name="Martin F."/>
            <person name="Silar P."/>
            <person name="Natvig D."/>
            <person name="Lalanne C."/>
            <person name="Gautier V."/>
            <person name="Ament-Velasquez S.L."/>
            <person name="Kruys A."/>
            <person name="Hutchinson M.I."/>
            <person name="Powell A.J."/>
            <person name="Barry K."/>
            <person name="Miller A.N."/>
            <person name="Grigoriev I.V."/>
            <person name="Debuchy R."/>
            <person name="Gladieux P."/>
            <person name="Thoren M.H."/>
            <person name="Johannesson H."/>
        </authorList>
    </citation>
    <scope>NUCLEOTIDE SEQUENCE</scope>
    <source>
        <strain evidence="4">CBS 103.79</strain>
    </source>
</reference>
<comment type="catalytic activity">
    <reaction evidence="2">
        <text>N(6)-D-ribulosyl-L-lysyl-[protein] + ATP = N(6)-(3-O-phospho-D-ribulosyl)-L-lysyl-[protein] + ADP + H(+)</text>
        <dbReference type="Rhea" id="RHEA:48432"/>
        <dbReference type="Rhea" id="RHEA-COMP:12103"/>
        <dbReference type="Rhea" id="RHEA-COMP:12104"/>
        <dbReference type="ChEBI" id="CHEBI:15378"/>
        <dbReference type="ChEBI" id="CHEBI:30616"/>
        <dbReference type="ChEBI" id="CHEBI:90418"/>
        <dbReference type="ChEBI" id="CHEBI:90420"/>
        <dbReference type="ChEBI" id="CHEBI:456216"/>
        <dbReference type="EC" id="2.7.1.172"/>
    </reaction>
    <physiologicalReaction direction="left-to-right" evidence="2">
        <dbReference type="Rhea" id="RHEA:48433"/>
    </physiologicalReaction>
</comment>
<dbReference type="Pfam" id="PF03881">
    <property type="entry name" value="Fructosamin_kin"/>
    <property type="match status" value="1"/>
</dbReference>
<dbReference type="PANTHER" id="PTHR12149:SF8">
    <property type="entry name" value="PROTEIN-RIBULOSAMINE 3-KINASE"/>
    <property type="match status" value="1"/>
</dbReference>
<dbReference type="SUPFAM" id="SSF56112">
    <property type="entry name" value="Protein kinase-like (PK-like)"/>
    <property type="match status" value="1"/>
</dbReference>
<comment type="caution">
    <text evidence="4">The sequence shown here is derived from an EMBL/GenBank/DDBJ whole genome shotgun (WGS) entry which is preliminary data.</text>
</comment>
<dbReference type="PANTHER" id="PTHR12149">
    <property type="entry name" value="FRUCTOSAMINE 3 KINASE-RELATED PROTEIN"/>
    <property type="match status" value="1"/>
</dbReference>
<keyword evidence="4" id="KW-0808">Transferase</keyword>
<evidence type="ECO:0000313" key="4">
    <source>
        <dbReference type="EMBL" id="KAK3897110.1"/>
    </source>
</evidence>
<evidence type="ECO:0000256" key="2">
    <source>
        <dbReference type="ARBA" id="ARBA00048655"/>
    </source>
</evidence>
<dbReference type="EC" id="2.7.1.172" evidence="1"/>
<feature type="region of interest" description="Disordered" evidence="3">
    <location>
        <begin position="1"/>
        <end position="23"/>
    </location>
</feature>
<keyword evidence="4" id="KW-0418">Kinase</keyword>
<evidence type="ECO:0000256" key="1">
    <source>
        <dbReference type="ARBA" id="ARBA00011961"/>
    </source>
</evidence>
<evidence type="ECO:0000313" key="5">
    <source>
        <dbReference type="Proteomes" id="UP001303889"/>
    </source>
</evidence>
<dbReference type="GO" id="GO:0102193">
    <property type="term" value="F:protein-ribulosamine 3-kinase activity"/>
    <property type="evidence" value="ECO:0007669"/>
    <property type="project" value="UniProtKB-EC"/>
</dbReference>
<dbReference type="AlphaFoldDB" id="A0AAN6RNG0"/>
<dbReference type="InterPro" id="IPR016477">
    <property type="entry name" value="Fructo-/Ketosamine-3-kinase"/>
</dbReference>
<dbReference type="Gene3D" id="3.90.1200.10">
    <property type="match status" value="1"/>
</dbReference>
<dbReference type="EMBL" id="MU856270">
    <property type="protein sequence ID" value="KAK3897110.1"/>
    <property type="molecule type" value="Genomic_DNA"/>
</dbReference>
<accession>A0AAN6RNG0</accession>
<proteinExistence type="predicted"/>
<gene>
    <name evidence="4" type="ORF">C8A05DRAFT_48148</name>
</gene>
<reference evidence="4" key="1">
    <citation type="journal article" date="2023" name="Mol. Phylogenet. Evol.">
        <title>Genome-scale phylogeny and comparative genomics of the fungal order Sordariales.</title>
        <authorList>
            <person name="Hensen N."/>
            <person name="Bonometti L."/>
            <person name="Westerberg I."/>
            <person name="Brannstrom I.O."/>
            <person name="Guillou S."/>
            <person name="Cros-Aarteil S."/>
            <person name="Calhoun S."/>
            <person name="Haridas S."/>
            <person name="Kuo A."/>
            <person name="Mondo S."/>
            <person name="Pangilinan J."/>
            <person name="Riley R."/>
            <person name="LaButti K."/>
            <person name="Andreopoulos B."/>
            <person name="Lipzen A."/>
            <person name="Chen C."/>
            <person name="Yan M."/>
            <person name="Daum C."/>
            <person name="Ng V."/>
            <person name="Clum A."/>
            <person name="Steindorff A."/>
            <person name="Ohm R.A."/>
            <person name="Martin F."/>
            <person name="Silar P."/>
            <person name="Natvig D.O."/>
            <person name="Lalanne C."/>
            <person name="Gautier V."/>
            <person name="Ament-Velasquez S.L."/>
            <person name="Kruys A."/>
            <person name="Hutchinson M.I."/>
            <person name="Powell A.J."/>
            <person name="Barry K."/>
            <person name="Miller A.N."/>
            <person name="Grigoriev I.V."/>
            <person name="Debuchy R."/>
            <person name="Gladieux P."/>
            <person name="Hiltunen Thoren M."/>
            <person name="Johannesson H."/>
        </authorList>
    </citation>
    <scope>NUCLEOTIDE SEQUENCE</scope>
    <source>
        <strain evidence="4">CBS 103.79</strain>
    </source>
</reference>
<dbReference type="GO" id="GO:0016301">
    <property type="term" value="F:kinase activity"/>
    <property type="evidence" value="ECO:0007669"/>
    <property type="project" value="UniProtKB-KW"/>
</dbReference>
<keyword evidence="5" id="KW-1185">Reference proteome</keyword>
<evidence type="ECO:0000256" key="3">
    <source>
        <dbReference type="SAM" id="MobiDB-lite"/>
    </source>
</evidence>
<organism evidence="4 5">
    <name type="scientific">Staphylotrichum tortipilum</name>
    <dbReference type="NCBI Taxonomy" id="2831512"/>
    <lineage>
        <taxon>Eukaryota</taxon>
        <taxon>Fungi</taxon>
        <taxon>Dikarya</taxon>
        <taxon>Ascomycota</taxon>
        <taxon>Pezizomycotina</taxon>
        <taxon>Sordariomycetes</taxon>
        <taxon>Sordariomycetidae</taxon>
        <taxon>Sordariales</taxon>
        <taxon>Chaetomiaceae</taxon>
        <taxon>Staphylotrichum</taxon>
    </lineage>
</organism>
<sequence>MVMKTPPSGLHARPFGATPDSSSTSSYASSSGLHLKICPGMQMTSLAAGGPQFRWRGETWDGVPSHMCSPTANTFCLEKFCSRLCDFLDINNDDGLPDPARLGKTLAELHRRSQSPTGKFGFHCTAFDGNLPLTTTWDGNWTAFFTRLLRDVYELDVKVNGPWQEMDEAMKTTVEKVIPRLLDALVADGRTIKPTLIHGDLWESNIGTDKNMGAIYIYDACAYYAHHEKELGIWREPEEEFDDRNRLYSIETLLIHSAHVSGHPTRIRALEEMDWLIHKYCQDA</sequence>
<dbReference type="InterPro" id="IPR011009">
    <property type="entry name" value="Kinase-like_dom_sf"/>
</dbReference>
<dbReference type="Proteomes" id="UP001303889">
    <property type="component" value="Unassembled WGS sequence"/>
</dbReference>